<proteinExistence type="predicted"/>
<feature type="region of interest" description="Disordered" evidence="2">
    <location>
        <begin position="1"/>
        <end position="35"/>
    </location>
</feature>
<dbReference type="InterPro" id="IPR050267">
    <property type="entry name" value="Anti-sigma-factor_SerPK"/>
</dbReference>
<dbReference type="EMBL" id="JBHXIJ010000242">
    <property type="protein sequence ID" value="MFD5102405.1"/>
    <property type="molecule type" value="Genomic_DNA"/>
</dbReference>
<evidence type="ECO:0000313" key="4">
    <source>
        <dbReference type="EMBL" id="MFD5102405.1"/>
    </source>
</evidence>
<dbReference type="SUPFAM" id="SSF55874">
    <property type="entry name" value="ATPase domain of HSP90 chaperone/DNA topoisomerase II/histidine kinase"/>
    <property type="match status" value="1"/>
</dbReference>
<evidence type="ECO:0000256" key="2">
    <source>
        <dbReference type="SAM" id="MobiDB-lite"/>
    </source>
</evidence>
<keyword evidence="4" id="KW-0067">ATP-binding</keyword>
<keyword evidence="1" id="KW-0808">Transferase</keyword>
<reference evidence="4 5" key="1">
    <citation type="submission" date="2024-09" db="EMBL/GenBank/DDBJ databases">
        <title>The Natural Products Discovery Center: Release of the First 8490 Sequenced Strains for Exploring Actinobacteria Biosynthetic Diversity.</title>
        <authorList>
            <person name="Kalkreuter E."/>
            <person name="Kautsar S.A."/>
            <person name="Yang D."/>
            <person name="Bader C.D."/>
            <person name="Teijaro C.N."/>
            <person name="Fluegel L."/>
            <person name="Davis C.M."/>
            <person name="Simpson J.R."/>
            <person name="Lauterbach L."/>
            <person name="Steele A.D."/>
            <person name="Gui C."/>
            <person name="Meng S."/>
            <person name="Li G."/>
            <person name="Viehrig K."/>
            <person name="Ye F."/>
            <person name="Su P."/>
            <person name="Kiefer A.F."/>
            <person name="Nichols A."/>
            <person name="Cepeda A.J."/>
            <person name="Yan W."/>
            <person name="Fan B."/>
            <person name="Jiang Y."/>
            <person name="Adhikari A."/>
            <person name="Zheng C.-J."/>
            <person name="Schuster L."/>
            <person name="Cowan T.M."/>
            <person name="Smanski M.J."/>
            <person name="Chevrette M.G."/>
            <person name="De Carvalho L.P.S."/>
            <person name="Shen B."/>
        </authorList>
    </citation>
    <scope>NUCLEOTIDE SEQUENCE [LARGE SCALE GENOMIC DNA]</scope>
    <source>
        <strain evidence="4 5">NPDC058348</strain>
    </source>
</reference>
<dbReference type="GO" id="GO:0005524">
    <property type="term" value="F:ATP binding"/>
    <property type="evidence" value="ECO:0007669"/>
    <property type="project" value="UniProtKB-KW"/>
</dbReference>
<organism evidence="4 5">
    <name type="scientific">Streptomyces albidochromogenes</name>
    <dbReference type="NCBI Taxonomy" id="329524"/>
    <lineage>
        <taxon>Bacteria</taxon>
        <taxon>Bacillati</taxon>
        <taxon>Actinomycetota</taxon>
        <taxon>Actinomycetes</taxon>
        <taxon>Kitasatosporales</taxon>
        <taxon>Streptomycetaceae</taxon>
        <taxon>Streptomyces</taxon>
    </lineage>
</organism>
<accession>A0ABW6FSK6</accession>
<dbReference type="PANTHER" id="PTHR35526:SF3">
    <property type="entry name" value="ANTI-SIGMA-F FACTOR RSBW"/>
    <property type="match status" value="1"/>
</dbReference>
<gene>
    <name evidence="4" type="ORF">ACFWJN_26040</name>
</gene>
<evidence type="ECO:0000313" key="5">
    <source>
        <dbReference type="Proteomes" id="UP001598448"/>
    </source>
</evidence>
<keyword evidence="1" id="KW-0723">Serine/threonine-protein kinase</keyword>
<dbReference type="Gene3D" id="3.30.565.10">
    <property type="entry name" value="Histidine kinase-like ATPase, C-terminal domain"/>
    <property type="match status" value="1"/>
</dbReference>
<sequence length="175" mass="18369">MAHSVSPHFGPASPGGLTSARHCAPPPPSGEGEPNSLVLPDDFAACGLDGRPGNAGQARRFVGLTFDQWALSAVAADAKLIVSELVTNAVRHAVEPMRPDVGEYPLWLGLFRYPSHLMCAVSDPSPHAPHERLADASAVSGRGLQLISALSDSWSWEPTAPQGKTVWAALHLPAS</sequence>
<dbReference type="InterPro" id="IPR003594">
    <property type="entry name" value="HATPase_dom"/>
</dbReference>
<keyword evidence="1" id="KW-0418">Kinase</keyword>
<keyword evidence="5" id="KW-1185">Reference proteome</keyword>
<evidence type="ECO:0000256" key="1">
    <source>
        <dbReference type="ARBA" id="ARBA00022527"/>
    </source>
</evidence>
<feature type="domain" description="Histidine kinase/HSP90-like ATPase" evidence="3">
    <location>
        <begin position="52"/>
        <end position="168"/>
    </location>
</feature>
<dbReference type="PANTHER" id="PTHR35526">
    <property type="entry name" value="ANTI-SIGMA-F FACTOR RSBW-RELATED"/>
    <property type="match status" value="1"/>
</dbReference>
<dbReference type="Proteomes" id="UP001598448">
    <property type="component" value="Unassembled WGS sequence"/>
</dbReference>
<evidence type="ECO:0000259" key="3">
    <source>
        <dbReference type="Pfam" id="PF13581"/>
    </source>
</evidence>
<dbReference type="RefSeq" id="WP_386719265.1">
    <property type="nucleotide sequence ID" value="NZ_JBHXIJ010000242.1"/>
</dbReference>
<dbReference type="CDD" id="cd16936">
    <property type="entry name" value="HATPase_RsbW-like"/>
    <property type="match status" value="1"/>
</dbReference>
<comment type="caution">
    <text evidence="4">The sequence shown here is derived from an EMBL/GenBank/DDBJ whole genome shotgun (WGS) entry which is preliminary data.</text>
</comment>
<protein>
    <submittedName>
        <fullName evidence="4">ATP-binding protein</fullName>
    </submittedName>
</protein>
<dbReference type="InterPro" id="IPR036890">
    <property type="entry name" value="HATPase_C_sf"/>
</dbReference>
<name>A0ABW6FSK6_9ACTN</name>
<dbReference type="Pfam" id="PF13581">
    <property type="entry name" value="HATPase_c_2"/>
    <property type="match status" value="1"/>
</dbReference>
<keyword evidence="4" id="KW-0547">Nucleotide-binding</keyword>